<name>A0A6S7IVR1_PARCT</name>
<protein>
    <submittedName>
        <fullName evidence="3">Isochorismatase domain-containing 2-like</fullName>
    </submittedName>
</protein>
<evidence type="ECO:0000259" key="2">
    <source>
        <dbReference type="Pfam" id="PF00857"/>
    </source>
</evidence>
<dbReference type="InterPro" id="IPR050993">
    <property type="entry name" value="Isochorismatase_domain"/>
</dbReference>
<comment type="caution">
    <text evidence="3">The sequence shown here is derived from an EMBL/GenBank/DDBJ whole genome shotgun (WGS) entry which is preliminary data.</text>
</comment>
<dbReference type="Proteomes" id="UP001152795">
    <property type="component" value="Unassembled WGS sequence"/>
</dbReference>
<dbReference type="AlphaFoldDB" id="A0A6S7IVR1"/>
<feature type="domain" description="Isochorismatase-like" evidence="2">
    <location>
        <begin position="30"/>
        <end position="113"/>
    </location>
</feature>
<comment type="similarity">
    <text evidence="1">Belongs to the isochorismatase family.</text>
</comment>
<accession>A0A6S7IVR1</accession>
<sequence>MDIPMIATEQYPKGLGKTVNEIDMTGITAYPKTVFSMLIPEVEEKLKELSDVKSIVLFGIEAHVCVQQTALDLLERNYDVHIVADGVSARSMTDRMFSFERLRQSGAFITTSESVLFGLLGNAKHPNFKEVQALVKTSSPDSGLLSKV</sequence>
<reference evidence="3" key="1">
    <citation type="submission" date="2020-04" db="EMBL/GenBank/DDBJ databases">
        <authorList>
            <person name="Alioto T."/>
            <person name="Alioto T."/>
            <person name="Gomez Garrido J."/>
        </authorList>
    </citation>
    <scope>NUCLEOTIDE SEQUENCE</scope>
    <source>
        <strain evidence="3">A484AB</strain>
    </source>
</reference>
<dbReference type="Gene3D" id="3.40.50.850">
    <property type="entry name" value="Isochorismatase-like"/>
    <property type="match status" value="1"/>
</dbReference>
<evidence type="ECO:0000313" key="3">
    <source>
        <dbReference type="EMBL" id="CAB4023424.1"/>
    </source>
</evidence>
<dbReference type="SUPFAM" id="SSF52499">
    <property type="entry name" value="Isochorismatase-like hydrolases"/>
    <property type="match status" value="1"/>
</dbReference>
<dbReference type="Pfam" id="PF00857">
    <property type="entry name" value="Isochorismatase"/>
    <property type="match status" value="1"/>
</dbReference>
<keyword evidence="4" id="KW-1185">Reference proteome</keyword>
<dbReference type="PANTHER" id="PTHR14119:SF3">
    <property type="entry name" value="ISOCHORISMATASE DOMAIN-CONTAINING PROTEIN 2"/>
    <property type="match status" value="1"/>
</dbReference>
<dbReference type="EMBL" id="CACRXK020012491">
    <property type="protein sequence ID" value="CAB4023424.1"/>
    <property type="molecule type" value="Genomic_DNA"/>
</dbReference>
<evidence type="ECO:0000256" key="1">
    <source>
        <dbReference type="ARBA" id="ARBA00006336"/>
    </source>
</evidence>
<proteinExistence type="inferred from homology"/>
<evidence type="ECO:0000313" key="4">
    <source>
        <dbReference type="Proteomes" id="UP001152795"/>
    </source>
</evidence>
<dbReference type="PANTHER" id="PTHR14119">
    <property type="entry name" value="HYDROLASE"/>
    <property type="match status" value="1"/>
</dbReference>
<gene>
    <name evidence="3" type="ORF">PACLA_8A055109</name>
</gene>
<dbReference type="InterPro" id="IPR000868">
    <property type="entry name" value="Isochorismatase-like_dom"/>
</dbReference>
<dbReference type="InterPro" id="IPR036380">
    <property type="entry name" value="Isochorismatase-like_sf"/>
</dbReference>
<organism evidence="3 4">
    <name type="scientific">Paramuricea clavata</name>
    <name type="common">Red gorgonian</name>
    <name type="synonym">Violescent sea-whip</name>
    <dbReference type="NCBI Taxonomy" id="317549"/>
    <lineage>
        <taxon>Eukaryota</taxon>
        <taxon>Metazoa</taxon>
        <taxon>Cnidaria</taxon>
        <taxon>Anthozoa</taxon>
        <taxon>Octocorallia</taxon>
        <taxon>Malacalcyonacea</taxon>
        <taxon>Plexauridae</taxon>
        <taxon>Paramuricea</taxon>
    </lineage>
</organism>